<keyword evidence="1" id="KW-0732">Signal</keyword>
<reference evidence="2 3" key="1">
    <citation type="journal article" date="2019" name="Sci. Rep.">
        <title>Orb-weaving spider Araneus ventricosus genome elucidates the spidroin gene catalogue.</title>
        <authorList>
            <person name="Kono N."/>
            <person name="Nakamura H."/>
            <person name="Ohtoshi R."/>
            <person name="Moran D.A.P."/>
            <person name="Shinohara A."/>
            <person name="Yoshida Y."/>
            <person name="Fujiwara M."/>
            <person name="Mori M."/>
            <person name="Tomita M."/>
            <person name="Arakawa K."/>
        </authorList>
    </citation>
    <scope>NUCLEOTIDE SEQUENCE [LARGE SCALE GENOMIC DNA]</scope>
</reference>
<organism evidence="2 3">
    <name type="scientific">Araneus ventricosus</name>
    <name type="common">Orbweaver spider</name>
    <name type="synonym">Epeira ventricosa</name>
    <dbReference type="NCBI Taxonomy" id="182803"/>
    <lineage>
        <taxon>Eukaryota</taxon>
        <taxon>Metazoa</taxon>
        <taxon>Ecdysozoa</taxon>
        <taxon>Arthropoda</taxon>
        <taxon>Chelicerata</taxon>
        <taxon>Arachnida</taxon>
        <taxon>Araneae</taxon>
        <taxon>Araneomorphae</taxon>
        <taxon>Entelegynae</taxon>
        <taxon>Araneoidea</taxon>
        <taxon>Araneidae</taxon>
        <taxon>Araneus</taxon>
    </lineage>
</organism>
<evidence type="ECO:0000313" key="3">
    <source>
        <dbReference type="Proteomes" id="UP000499080"/>
    </source>
</evidence>
<gene>
    <name evidence="2" type="ORF">AVEN_230477_1</name>
</gene>
<feature type="chain" id="PRO_5021253163" description="Tc1-like transposase DDE domain-containing protein" evidence="1">
    <location>
        <begin position="25"/>
        <end position="136"/>
    </location>
</feature>
<keyword evidence="3" id="KW-1185">Reference proteome</keyword>
<feature type="signal peptide" evidence="1">
    <location>
        <begin position="1"/>
        <end position="24"/>
    </location>
</feature>
<evidence type="ECO:0000313" key="2">
    <source>
        <dbReference type="EMBL" id="GBM82910.1"/>
    </source>
</evidence>
<dbReference type="InterPro" id="IPR036397">
    <property type="entry name" value="RNaseH_sf"/>
</dbReference>
<dbReference type="GO" id="GO:0003676">
    <property type="term" value="F:nucleic acid binding"/>
    <property type="evidence" value="ECO:0007669"/>
    <property type="project" value="InterPro"/>
</dbReference>
<dbReference type="AlphaFoldDB" id="A0A4Y2IZ43"/>
<accession>A0A4Y2IZ43</accession>
<dbReference type="Proteomes" id="UP000499080">
    <property type="component" value="Unassembled WGS sequence"/>
</dbReference>
<name>A0A4Y2IZ43_ARAVE</name>
<dbReference type="PANTHER" id="PTHR47326:SF1">
    <property type="entry name" value="HTH PSQ-TYPE DOMAIN-CONTAINING PROTEIN"/>
    <property type="match status" value="1"/>
</dbReference>
<evidence type="ECO:0008006" key="4">
    <source>
        <dbReference type="Google" id="ProtNLM"/>
    </source>
</evidence>
<sequence>MLQNILGLWMNLWRFIMLWMTGDGAHPHRTPAVIYFLREHFNDRIIALDYENHTESDMAWPPYSPDLTPCEFFLWGYLKDLVYRQTPQTIAELYQQIITAYETIPSDMFAPVSGKVCLRQRRVVVENGGYFGNFVV</sequence>
<dbReference type="Gene3D" id="3.30.420.10">
    <property type="entry name" value="Ribonuclease H-like superfamily/Ribonuclease H"/>
    <property type="match status" value="1"/>
</dbReference>
<proteinExistence type="predicted"/>
<dbReference type="OrthoDB" id="6458410at2759"/>
<protein>
    <recommendedName>
        <fullName evidence="4">Tc1-like transposase DDE domain-containing protein</fullName>
    </recommendedName>
</protein>
<comment type="caution">
    <text evidence="2">The sequence shown here is derived from an EMBL/GenBank/DDBJ whole genome shotgun (WGS) entry which is preliminary data.</text>
</comment>
<dbReference type="PANTHER" id="PTHR47326">
    <property type="entry name" value="TRANSPOSABLE ELEMENT TC3 TRANSPOSASE-LIKE PROTEIN"/>
    <property type="match status" value="1"/>
</dbReference>
<evidence type="ECO:0000256" key="1">
    <source>
        <dbReference type="SAM" id="SignalP"/>
    </source>
</evidence>
<dbReference type="EMBL" id="BGPR01003042">
    <property type="protein sequence ID" value="GBM82910.1"/>
    <property type="molecule type" value="Genomic_DNA"/>
</dbReference>